<evidence type="ECO:0000256" key="3">
    <source>
        <dbReference type="ARBA" id="ARBA00012421"/>
    </source>
</evidence>
<keyword evidence="5 8" id="KW-0456">Lyase</keyword>
<keyword evidence="4 7" id="KW-0663">Pyridoxal phosphate</keyword>
<feature type="region of interest" description="Disordered" evidence="9">
    <location>
        <begin position="778"/>
        <end position="811"/>
    </location>
</feature>
<evidence type="ECO:0000313" key="12">
    <source>
        <dbReference type="Proteomes" id="UP001362999"/>
    </source>
</evidence>
<evidence type="ECO:0000313" key="11">
    <source>
        <dbReference type="EMBL" id="KAK7046861.1"/>
    </source>
</evidence>
<protein>
    <recommendedName>
        <fullName evidence="3 8">Glutamate decarboxylase</fullName>
        <ecNumber evidence="3 8">4.1.1.15</ecNumber>
    </recommendedName>
</protein>
<reference evidence="11 12" key="1">
    <citation type="journal article" date="2024" name="J Genomics">
        <title>Draft genome sequencing and assembly of Favolaschia claudopus CIRM-BRFM 2984 isolated from oak limbs.</title>
        <authorList>
            <person name="Navarro D."/>
            <person name="Drula E."/>
            <person name="Chaduli D."/>
            <person name="Cazenave R."/>
            <person name="Ahrendt S."/>
            <person name="Wang J."/>
            <person name="Lipzen A."/>
            <person name="Daum C."/>
            <person name="Barry K."/>
            <person name="Grigoriev I.V."/>
            <person name="Favel A."/>
            <person name="Rosso M.N."/>
            <person name="Martin F."/>
        </authorList>
    </citation>
    <scope>NUCLEOTIDE SEQUENCE [LARGE SCALE GENOMIC DNA]</scope>
    <source>
        <strain evidence="11 12">CIRM-BRFM 2984</strain>
    </source>
</reference>
<dbReference type="AlphaFoldDB" id="A0AAW0D7C1"/>
<dbReference type="GO" id="GO:0004351">
    <property type="term" value="F:glutamate decarboxylase activity"/>
    <property type="evidence" value="ECO:0007669"/>
    <property type="project" value="UniProtKB-EC"/>
</dbReference>
<proteinExistence type="inferred from homology"/>
<dbReference type="SUPFAM" id="SSF53383">
    <property type="entry name" value="PLP-dependent transferases"/>
    <property type="match status" value="1"/>
</dbReference>
<dbReference type="GO" id="GO:0006538">
    <property type="term" value="P:L-glutamate catabolic process"/>
    <property type="evidence" value="ECO:0007669"/>
    <property type="project" value="TreeGrafter"/>
</dbReference>
<evidence type="ECO:0000256" key="1">
    <source>
        <dbReference type="ARBA" id="ARBA00001933"/>
    </source>
</evidence>
<comment type="cofactor">
    <cofactor evidence="1 7 8">
        <name>pyridoxal 5'-phosphate</name>
        <dbReference type="ChEBI" id="CHEBI:597326"/>
    </cofactor>
</comment>
<name>A0AAW0D7C1_9AGAR</name>
<feature type="compositionally biased region" description="Basic and acidic residues" evidence="9">
    <location>
        <begin position="25"/>
        <end position="44"/>
    </location>
</feature>
<dbReference type="GO" id="GO:0016740">
    <property type="term" value="F:transferase activity"/>
    <property type="evidence" value="ECO:0007669"/>
    <property type="project" value="UniProtKB-KW"/>
</dbReference>
<dbReference type="Proteomes" id="UP001362999">
    <property type="component" value="Unassembled WGS sequence"/>
</dbReference>
<evidence type="ECO:0000256" key="2">
    <source>
        <dbReference type="ARBA" id="ARBA00009533"/>
    </source>
</evidence>
<dbReference type="GO" id="GO:0005829">
    <property type="term" value="C:cytosol"/>
    <property type="evidence" value="ECO:0007669"/>
    <property type="project" value="TreeGrafter"/>
</dbReference>
<keyword evidence="11" id="KW-0808">Transferase</keyword>
<dbReference type="InterPro" id="IPR047857">
    <property type="entry name" value="Snurportin1_C"/>
</dbReference>
<dbReference type="InterPro" id="IPR010107">
    <property type="entry name" value="Glutamate_decarboxylase"/>
</dbReference>
<evidence type="ECO:0000259" key="10">
    <source>
        <dbReference type="Pfam" id="PF21974"/>
    </source>
</evidence>
<organism evidence="11 12">
    <name type="scientific">Favolaschia claudopus</name>
    <dbReference type="NCBI Taxonomy" id="2862362"/>
    <lineage>
        <taxon>Eukaryota</taxon>
        <taxon>Fungi</taxon>
        <taxon>Dikarya</taxon>
        <taxon>Basidiomycota</taxon>
        <taxon>Agaricomycotina</taxon>
        <taxon>Agaricomycetes</taxon>
        <taxon>Agaricomycetidae</taxon>
        <taxon>Agaricales</taxon>
        <taxon>Marasmiineae</taxon>
        <taxon>Mycenaceae</taxon>
        <taxon>Favolaschia</taxon>
    </lineage>
</organism>
<feature type="region of interest" description="Disordered" evidence="9">
    <location>
        <begin position="656"/>
        <end position="701"/>
    </location>
</feature>
<keyword evidence="8" id="KW-0210">Decarboxylase</keyword>
<evidence type="ECO:0000256" key="8">
    <source>
        <dbReference type="RuleBase" id="RU361171"/>
    </source>
</evidence>
<accession>A0AAW0D7C1</accession>
<feature type="compositionally biased region" description="Basic and acidic residues" evidence="9">
    <location>
        <begin position="657"/>
        <end position="670"/>
    </location>
</feature>
<comment type="similarity">
    <text evidence="2 8">Belongs to the group II decarboxylase family.</text>
</comment>
<dbReference type="Gene3D" id="3.90.1150.160">
    <property type="match status" value="1"/>
</dbReference>
<gene>
    <name evidence="11" type="ORF">R3P38DRAFT_3176146</name>
</gene>
<feature type="compositionally biased region" description="Basic and acidic residues" evidence="9">
    <location>
        <begin position="7"/>
        <end position="17"/>
    </location>
</feature>
<dbReference type="InterPro" id="IPR015421">
    <property type="entry name" value="PyrdxlP-dep_Trfase_major"/>
</dbReference>
<evidence type="ECO:0000256" key="9">
    <source>
        <dbReference type="SAM" id="MobiDB-lite"/>
    </source>
</evidence>
<dbReference type="Gene3D" id="4.10.280.50">
    <property type="match status" value="1"/>
</dbReference>
<dbReference type="Gene3D" id="3.30.470.30">
    <property type="entry name" value="DNA ligase/mRNA capping enzyme"/>
    <property type="match status" value="1"/>
</dbReference>
<feature type="region of interest" description="Disordered" evidence="9">
    <location>
        <begin position="1"/>
        <end position="44"/>
    </location>
</feature>
<dbReference type="GO" id="GO:0030170">
    <property type="term" value="F:pyridoxal phosphate binding"/>
    <property type="evidence" value="ECO:0007669"/>
    <property type="project" value="InterPro"/>
</dbReference>
<dbReference type="PANTHER" id="PTHR43321:SF3">
    <property type="entry name" value="GLUTAMATE DECARBOXYLASE"/>
    <property type="match status" value="1"/>
</dbReference>
<dbReference type="EC" id="4.1.1.15" evidence="3 8"/>
<dbReference type="Pfam" id="PF00282">
    <property type="entry name" value="Pyridoxal_deC"/>
    <property type="match status" value="1"/>
</dbReference>
<dbReference type="Gene3D" id="3.40.640.10">
    <property type="entry name" value="Type I PLP-dependent aspartate aminotransferase-like (Major domain)"/>
    <property type="match status" value="1"/>
</dbReference>
<evidence type="ECO:0000256" key="7">
    <source>
        <dbReference type="PIRSR" id="PIRSR602129-50"/>
    </source>
</evidence>
<evidence type="ECO:0000256" key="6">
    <source>
        <dbReference type="ARBA" id="ARBA00048868"/>
    </source>
</evidence>
<feature type="compositionally biased region" description="Basic residues" evidence="9">
    <location>
        <begin position="799"/>
        <end position="811"/>
    </location>
</feature>
<dbReference type="InterPro" id="IPR015424">
    <property type="entry name" value="PyrdxlP-dep_Trfase"/>
</dbReference>
<dbReference type="InterPro" id="IPR002129">
    <property type="entry name" value="PyrdxlP-dep_de-COase"/>
</dbReference>
<dbReference type="EMBL" id="JAWWNJ010000010">
    <property type="protein sequence ID" value="KAK7046861.1"/>
    <property type="molecule type" value="Genomic_DNA"/>
</dbReference>
<dbReference type="NCBIfam" id="TIGR01788">
    <property type="entry name" value="Glu-decarb-GAD"/>
    <property type="match status" value="1"/>
</dbReference>
<comment type="catalytic activity">
    <reaction evidence="6 8">
        <text>L-glutamate + H(+) = 4-aminobutanoate + CO2</text>
        <dbReference type="Rhea" id="RHEA:17785"/>
        <dbReference type="ChEBI" id="CHEBI:15378"/>
        <dbReference type="ChEBI" id="CHEBI:16526"/>
        <dbReference type="ChEBI" id="CHEBI:29985"/>
        <dbReference type="ChEBI" id="CHEBI:59888"/>
        <dbReference type="EC" id="4.1.1.15"/>
    </reaction>
</comment>
<dbReference type="PANTHER" id="PTHR43321">
    <property type="entry name" value="GLUTAMATE DECARBOXYLASE"/>
    <property type="match status" value="1"/>
</dbReference>
<evidence type="ECO:0000256" key="4">
    <source>
        <dbReference type="ARBA" id="ARBA00022898"/>
    </source>
</evidence>
<evidence type="ECO:0000256" key="5">
    <source>
        <dbReference type="ARBA" id="ARBA00023239"/>
    </source>
</evidence>
<dbReference type="Pfam" id="PF21974">
    <property type="entry name" value="SPN1_m3Gcap_bd"/>
    <property type="match status" value="1"/>
</dbReference>
<feature type="domain" description="Snurportin-1 m3G cap-binding" evidence="10">
    <location>
        <begin position="842"/>
        <end position="968"/>
    </location>
</feature>
<comment type="caution">
    <text evidence="11">The sequence shown here is derived from an EMBL/GenBank/DDBJ whole genome shotgun (WGS) entry which is preliminary data.</text>
</comment>
<sequence length="1145" mass="125678">MSLSRHINADEVIEKSKEHPHRKHTAQEARRTLHQSWSRDEDAARAPKYTIPEVGIPSKAAYQLLHDETALDGNPLLNLASFVHTWMPPEANQLIMENINKNQVDLDEYPAATIIHNRCISMLADLWKAPKDTKAIGTSTAGSSEAIMLGGLALKKKWQEARKAAGKDHYHPNIVFGSNAQVALEKFARYWDVEARLVPVNASTNYVMNPHDAIPFIDENTIGVMVILGSTYTGHFEDVQLMSDLLDDLEKRTGLDIPIHVDGASGAFVAPFAYPNYKWAFDVKRVHSINTSGHKFGLVYAGLGWILWKDESMLHKDLIFELHYLGSVEYSFTLNFSKPAAPIIAQMYNFLNLGFDGYRRIAIKDLRNARMLSRALEATYFKVLSNIHKPSKNQAATDNDDSDDPELYERGLPVVSFKLSDKFIADYPHVQQAWIQSMLRTKGRVSATCRHGWIVPNYNAPEGEAETEMLRIVVRETLSEDLCERLIVDILEITEALMGTSMYSRSTFVDPSSPTHAAGVATATSLPPSSAFSRVPSHSAYVRPDDVGGEGSALAIPSSSVAPIAFNPPYAPSESSSSSPPNSPLLSFPPSLPAAALHQQTLPARVTHTLLLPFSFLFHMFTAFFFLTSLHLPFSFFSSPSRPSQSGSAVILSKTLHQPDKDHGRPEKANFGDGDNEGGVGQSGFAPVNYSETINAGQGPEGGIQTPARCCGAFGITGITPQKGSLALDEQKRKRAQRVDSTRQLDLFADLNLGQSDDEDGADDSEVVRAGISPYASLLPSSSATPQAPEAAMEAVAQGKKKRKSKSKKGHNKWADRCMYAELLEMNEENCWDMSDSGADGLPEDLETAWVAVGPVPVGKRCLAVTDQSLGVPGLGHTQHVVTKQEARKTFNASFSVLSSGVDGPVGIPFHFELSQTYESFDRDCILDARWKENGILHILDVLKWKGQDIAECETPFRFWWRDTRLGELAPSPPPSSSSYNELSDFIDSTIALPRIYSFPYPTKFLAVPYHSDTSLTTLVSHIIPSARASRLVDVDIPADNGAEPDQSLSMAVDQSSTNIFTTRSSEICSDGLLLYVSEATYESGTSPLSSWIPLVKYGEDAPSSAMTESQPSESPLDIFLRLVQKRIGQRSDGAYNTGSITMDV</sequence>
<keyword evidence="12" id="KW-1185">Reference proteome</keyword>
<feature type="modified residue" description="N6-(pyridoxal phosphate)lysine" evidence="7">
    <location>
        <position position="295"/>
    </location>
</feature>
<dbReference type="FunFam" id="3.40.640.10:FF:000017">
    <property type="entry name" value="Glutamate decarboxylase"/>
    <property type="match status" value="1"/>
</dbReference>